<proteinExistence type="predicted"/>
<evidence type="ECO:0000313" key="2">
    <source>
        <dbReference type="Proteomes" id="UP001642484"/>
    </source>
</evidence>
<dbReference type="SUPFAM" id="SSF88697">
    <property type="entry name" value="PUA domain-like"/>
    <property type="match status" value="1"/>
</dbReference>
<dbReference type="InterPro" id="IPR046336">
    <property type="entry name" value="Lon_prtase_N_sf"/>
</dbReference>
<reference evidence="1 2" key="1">
    <citation type="submission" date="2024-02" db="EMBL/GenBank/DDBJ databases">
        <authorList>
            <person name="Chen Y."/>
            <person name="Shah S."/>
            <person name="Dougan E. K."/>
            <person name="Thang M."/>
            <person name="Chan C."/>
        </authorList>
    </citation>
    <scope>NUCLEOTIDE SEQUENCE [LARGE SCALE GENOMIC DNA]</scope>
</reference>
<comment type="caution">
    <text evidence="1">The sequence shown here is derived from an EMBL/GenBank/DDBJ whole genome shotgun (WGS) entry which is preliminary data.</text>
</comment>
<dbReference type="GO" id="GO:0016853">
    <property type="term" value="F:isomerase activity"/>
    <property type="evidence" value="ECO:0007669"/>
    <property type="project" value="UniProtKB-KW"/>
</dbReference>
<organism evidence="1 2">
    <name type="scientific">Durusdinium trenchii</name>
    <dbReference type="NCBI Taxonomy" id="1381693"/>
    <lineage>
        <taxon>Eukaryota</taxon>
        <taxon>Sar</taxon>
        <taxon>Alveolata</taxon>
        <taxon>Dinophyceae</taxon>
        <taxon>Suessiales</taxon>
        <taxon>Symbiodiniaceae</taxon>
        <taxon>Durusdinium</taxon>
    </lineage>
</organism>
<name>A0ABP0JAM7_9DINO</name>
<dbReference type="Proteomes" id="UP001642484">
    <property type="component" value="Unassembled WGS sequence"/>
</dbReference>
<dbReference type="InterPro" id="IPR015947">
    <property type="entry name" value="PUA-like_sf"/>
</dbReference>
<keyword evidence="2" id="KW-1185">Reference proteome</keyword>
<sequence>MVNLCHQLPMRFDILLPAALVFLQLLWSVVFPHLPWPTPGATPAPPVSPAPPGAPETVEVTVEASGHGSGLGWAPRNTVRWLEEVEVTDVPRGAHGAGEAVEEEPVEVPLFPLSGFYALGNRPKLKIFEPRYRQLYKDLLSSKMHHFAVTTVDPETGHLAAVGVLLRLEALQDVEAETEGAVKYLAEHTVLRRIEIQRLVNPEALSDSSTYLRAAVVHLEDVAVEELQDVSLSELEADTLETFKDVISAYPELKELQVNASQRGLWELSNSWINGYWGAARMNDLRQQLVSQMRSIHEGSLREGEVNQEVQELQEIFDSELWHLRREQVTLGQLLLQSRSHAERLKALRSAMQLERIFAGGEDPQRGSVAFVG</sequence>
<dbReference type="PANTHER" id="PTHR46732">
    <property type="entry name" value="ATP-DEPENDENT PROTEASE LA (LON) DOMAIN PROTEIN"/>
    <property type="match status" value="1"/>
</dbReference>
<accession>A0ABP0JAM7</accession>
<gene>
    <name evidence="1" type="ORF">CCMP2556_LOCUS10444</name>
</gene>
<dbReference type="PANTHER" id="PTHR46732:SF8">
    <property type="entry name" value="ATP-DEPENDENT PROTEASE LA (LON) DOMAIN PROTEIN"/>
    <property type="match status" value="1"/>
</dbReference>
<dbReference type="EMBL" id="CAXAMN010004891">
    <property type="protein sequence ID" value="CAK9011417.1"/>
    <property type="molecule type" value="Genomic_DNA"/>
</dbReference>
<dbReference type="Gene3D" id="2.30.130.40">
    <property type="entry name" value="LON domain-like"/>
    <property type="match status" value="1"/>
</dbReference>
<protein>
    <submittedName>
        <fullName evidence="1">Uncharacterized protein</fullName>
    </submittedName>
</protein>
<evidence type="ECO:0000313" key="1">
    <source>
        <dbReference type="EMBL" id="CAK9011417.1"/>
    </source>
</evidence>